<dbReference type="SFLD" id="SFLDG01067">
    <property type="entry name" value="SPASM/twitch_domain_containing"/>
    <property type="match status" value="1"/>
</dbReference>
<dbReference type="PANTHER" id="PTHR11228">
    <property type="entry name" value="RADICAL SAM DOMAIN PROTEIN"/>
    <property type="match status" value="1"/>
</dbReference>
<evidence type="ECO:0000256" key="1">
    <source>
        <dbReference type="ARBA" id="ARBA00022691"/>
    </source>
</evidence>
<gene>
    <name evidence="6" type="ORF">C8D87_10135</name>
</gene>
<keyword evidence="2" id="KW-0479">Metal-binding</keyword>
<keyword evidence="4" id="KW-0411">Iron-sulfur</keyword>
<dbReference type="InterPro" id="IPR007197">
    <property type="entry name" value="rSAM"/>
</dbReference>
<protein>
    <submittedName>
        <fullName evidence="6">Cyclic pyranopterin phosphate synthase</fullName>
    </submittedName>
</protein>
<evidence type="ECO:0000313" key="7">
    <source>
        <dbReference type="Proteomes" id="UP000248714"/>
    </source>
</evidence>
<dbReference type="SUPFAM" id="SSF102114">
    <property type="entry name" value="Radical SAM enzymes"/>
    <property type="match status" value="1"/>
</dbReference>
<name>A0ABX9EHT0_9PSEU</name>
<organism evidence="6 7">
    <name type="scientific">Lentzea atacamensis</name>
    <dbReference type="NCBI Taxonomy" id="531938"/>
    <lineage>
        <taxon>Bacteria</taxon>
        <taxon>Bacillati</taxon>
        <taxon>Actinomycetota</taxon>
        <taxon>Actinomycetes</taxon>
        <taxon>Pseudonocardiales</taxon>
        <taxon>Pseudonocardiaceae</taxon>
        <taxon>Lentzea</taxon>
    </lineage>
</organism>
<dbReference type="PANTHER" id="PTHR11228:SF7">
    <property type="entry name" value="PQQA PEPTIDE CYCLASE"/>
    <property type="match status" value="1"/>
</dbReference>
<feature type="domain" description="Radical SAM core" evidence="5">
    <location>
        <begin position="3"/>
        <end position="259"/>
    </location>
</feature>
<keyword evidence="1" id="KW-0949">S-adenosyl-L-methionine</keyword>
<dbReference type="Pfam" id="PF04055">
    <property type="entry name" value="Radical_SAM"/>
    <property type="match status" value="1"/>
</dbReference>
<evidence type="ECO:0000259" key="5">
    <source>
        <dbReference type="PROSITE" id="PS51918"/>
    </source>
</evidence>
<keyword evidence="7" id="KW-1185">Reference proteome</keyword>
<dbReference type="InterPro" id="IPR050377">
    <property type="entry name" value="Radical_SAM_PqqE_MftC-like"/>
</dbReference>
<comment type="caution">
    <text evidence="6">The sequence shown here is derived from an EMBL/GenBank/DDBJ whole genome shotgun (WGS) entry which is preliminary data.</text>
</comment>
<dbReference type="PROSITE" id="PS51918">
    <property type="entry name" value="RADICAL_SAM"/>
    <property type="match status" value="1"/>
</dbReference>
<evidence type="ECO:0000256" key="4">
    <source>
        <dbReference type="ARBA" id="ARBA00023014"/>
    </source>
</evidence>
<evidence type="ECO:0000313" key="6">
    <source>
        <dbReference type="EMBL" id="RAS69736.1"/>
    </source>
</evidence>
<sequence length="365" mass="39692">MPVTIKPDRTLRAKITDSCGLTCTFCHNEGTPVSVDNRGRGGGEGSRTFVTLGRSGRSSIYANRNGVGFLASTMRADDELRDALTVMGRGMELDELHLTGGEPTLHPAVAELVALGAEAGFRVCMTSNGENGERVLARCAEAGLDRINLSIFGTTPEELADVQESRFRDIGLAARKIDALERTIETALQNGVKVSANIVVPNGAHIPRVHRLFERYSDKLSIRLLNSLSDGMDSIGAINQVLDELGAVPVAHHMTAGVSGYRTEYALPSGRVVYFKKIRPTRLSVTCSTCRFRDPSTCEEGYYGLRLYRSAEGGYLVGVCIQRMDLCLPVEEFVTSSLASEVRELRDRELANPDEVLRHLAGESA</sequence>
<keyword evidence="3" id="KW-0408">Iron</keyword>
<dbReference type="Gene3D" id="3.20.20.70">
    <property type="entry name" value="Aldolase class I"/>
    <property type="match status" value="1"/>
</dbReference>
<proteinExistence type="predicted"/>
<dbReference type="CDD" id="cd01335">
    <property type="entry name" value="Radical_SAM"/>
    <property type="match status" value="1"/>
</dbReference>
<evidence type="ECO:0000256" key="3">
    <source>
        <dbReference type="ARBA" id="ARBA00023004"/>
    </source>
</evidence>
<dbReference type="EMBL" id="QLTT01000001">
    <property type="protein sequence ID" value="RAS69736.1"/>
    <property type="molecule type" value="Genomic_DNA"/>
</dbReference>
<dbReference type="InterPro" id="IPR013785">
    <property type="entry name" value="Aldolase_TIM"/>
</dbReference>
<reference evidence="6 7" key="1">
    <citation type="submission" date="2018-06" db="EMBL/GenBank/DDBJ databases">
        <title>Genomic Encyclopedia of Type Strains, Phase IV (KMG-IV): sequencing the most valuable type-strain genomes for metagenomic binning, comparative biology and taxonomic classification.</title>
        <authorList>
            <person name="Goeker M."/>
        </authorList>
    </citation>
    <scope>NUCLEOTIDE SEQUENCE [LARGE SCALE GENOMIC DNA]</scope>
    <source>
        <strain evidence="6 7">DSM 45479</strain>
    </source>
</reference>
<dbReference type="Proteomes" id="UP000248714">
    <property type="component" value="Unassembled WGS sequence"/>
</dbReference>
<dbReference type="InterPro" id="IPR058240">
    <property type="entry name" value="rSAM_sf"/>
</dbReference>
<dbReference type="SFLD" id="SFLDS00029">
    <property type="entry name" value="Radical_SAM"/>
    <property type="match status" value="1"/>
</dbReference>
<evidence type="ECO:0000256" key="2">
    <source>
        <dbReference type="ARBA" id="ARBA00022723"/>
    </source>
</evidence>
<accession>A0ABX9EHT0</accession>